<feature type="binding site" evidence="6">
    <location>
        <begin position="68"/>
        <end position="70"/>
    </location>
    <ligand>
        <name>substrate</name>
    </ligand>
</feature>
<dbReference type="AlphaFoldDB" id="A0A1V4QF80"/>
<protein>
    <recommendedName>
        <fullName evidence="6">Dihydroorotase</fullName>
        <shortName evidence="6">DHOase</shortName>
        <ecNumber evidence="6">3.5.2.3</ecNumber>
    </recommendedName>
</protein>
<feature type="binding site" evidence="6">
    <location>
        <position position="100"/>
    </location>
    <ligand>
        <name>substrate</name>
    </ligand>
</feature>
<dbReference type="GO" id="GO:0006145">
    <property type="term" value="P:purine nucleobase catabolic process"/>
    <property type="evidence" value="ECO:0007669"/>
    <property type="project" value="TreeGrafter"/>
</dbReference>
<dbReference type="UniPathway" id="UPA00070">
    <property type="reaction ID" value="UER00117"/>
</dbReference>
<dbReference type="EMBL" id="MUKB01000066">
    <property type="protein sequence ID" value="OPX17882.1"/>
    <property type="molecule type" value="Genomic_DNA"/>
</dbReference>
<dbReference type="InterPro" id="IPR002195">
    <property type="entry name" value="Dihydroorotase_CS"/>
</dbReference>
<dbReference type="Pfam" id="PF12890">
    <property type="entry name" value="DHOase"/>
    <property type="match status" value="1"/>
</dbReference>
<comment type="similarity">
    <text evidence="2 6">Belongs to the metallo-dependent hydrolases superfamily. DHOase family. Class I DHOase subfamily.</text>
</comment>
<dbReference type="GO" id="GO:0044205">
    <property type="term" value="P:'de novo' UMP biosynthetic process"/>
    <property type="evidence" value="ECO:0007669"/>
    <property type="project" value="UniProtKB-UniRule"/>
</dbReference>
<feature type="binding site" evidence="6">
    <location>
        <position position="311"/>
    </location>
    <ligand>
        <name>Zn(2+)</name>
        <dbReference type="ChEBI" id="CHEBI:29105"/>
        <label>1</label>
    </ligand>
</feature>
<evidence type="ECO:0000313" key="8">
    <source>
        <dbReference type="EMBL" id="OPX17882.1"/>
    </source>
</evidence>
<name>A0A1V4QF80_UNCW3</name>
<dbReference type="InterPro" id="IPR011059">
    <property type="entry name" value="Metal-dep_hydrolase_composite"/>
</dbReference>
<feature type="active site" evidence="6">
    <location>
        <position position="311"/>
    </location>
</feature>
<dbReference type="GO" id="GO:0004038">
    <property type="term" value="F:allantoinase activity"/>
    <property type="evidence" value="ECO:0007669"/>
    <property type="project" value="TreeGrafter"/>
</dbReference>
<feature type="binding site" evidence="6">
    <location>
        <position position="68"/>
    </location>
    <ligand>
        <name>Zn(2+)</name>
        <dbReference type="ChEBI" id="CHEBI:29105"/>
        <label>1</label>
    </ligand>
</feature>
<comment type="pathway">
    <text evidence="6">Pyrimidine metabolism; UMP biosynthesis via de novo pathway; (S)-dihydroorotate from bicarbonate: step 3/3.</text>
</comment>
<dbReference type="InterPro" id="IPR024403">
    <property type="entry name" value="DHOase_cat"/>
</dbReference>
<dbReference type="InterPro" id="IPR050138">
    <property type="entry name" value="DHOase/Allantoinase_Hydrolase"/>
</dbReference>
<dbReference type="HAMAP" id="MF_00220_B">
    <property type="entry name" value="PyrC_classI_B"/>
    <property type="match status" value="1"/>
</dbReference>
<comment type="cofactor">
    <cofactor evidence="6">
        <name>Zn(2+)</name>
        <dbReference type="ChEBI" id="CHEBI:29105"/>
    </cofactor>
    <text evidence="6">Binds 2 Zn(2+) ions per subunit.</text>
</comment>
<comment type="catalytic activity">
    <reaction evidence="6">
        <text>(S)-dihydroorotate + H2O = N-carbamoyl-L-aspartate + H(+)</text>
        <dbReference type="Rhea" id="RHEA:24296"/>
        <dbReference type="ChEBI" id="CHEBI:15377"/>
        <dbReference type="ChEBI" id="CHEBI:15378"/>
        <dbReference type="ChEBI" id="CHEBI:30864"/>
        <dbReference type="ChEBI" id="CHEBI:32814"/>
        <dbReference type="EC" id="3.5.2.3"/>
    </reaction>
</comment>
<feature type="binding site" evidence="6">
    <location>
        <position position="158"/>
    </location>
    <ligand>
        <name>Zn(2+)</name>
        <dbReference type="ChEBI" id="CHEBI:29105"/>
        <label>1</label>
    </ligand>
</feature>
<dbReference type="PROSITE" id="PS00483">
    <property type="entry name" value="DIHYDROOROTASE_2"/>
    <property type="match status" value="1"/>
</dbReference>
<dbReference type="PANTHER" id="PTHR43668:SF2">
    <property type="entry name" value="ALLANTOINASE"/>
    <property type="match status" value="1"/>
</dbReference>
<evidence type="ECO:0000256" key="1">
    <source>
        <dbReference type="ARBA" id="ARBA00002368"/>
    </source>
</evidence>
<dbReference type="GO" id="GO:0004151">
    <property type="term" value="F:dihydroorotase activity"/>
    <property type="evidence" value="ECO:0007669"/>
    <property type="project" value="UniProtKB-UniRule"/>
</dbReference>
<feature type="binding site" evidence="6">
    <location>
        <position position="66"/>
    </location>
    <ligand>
        <name>Zn(2+)</name>
        <dbReference type="ChEBI" id="CHEBI:29105"/>
        <label>1</label>
    </ligand>
</feature>
<dbReference type="PANTHER" id="PTHR43668">
    <property type="entry name" value="ALLANTOINASE"/>
    <property type="match status" value="1"/>
</dbReference>
<evidence type="ECO:0000256" key="6">
    <source>
        <dbReference type="HAMAP-Rule" id="MF_00220"/>
    </source>
</evidence>
<evidence type="ECO:0000256" key="2">
    <source>
        <dbReference type="ARBA" id="ARBA00010286"/>
    </source>
</evidence>
<feature type="domain" description="Dihydroorotase catalytic" evidence="7">
    <location>
        <begin position="57"/>
        <end position="242"/>
    </location>
</feature>
<feature type="binding site" evidence="6">
    <location>
        <position position="185"/>
    </location>
    <ligand>
        <name>Zn(2+)</name>
        <dbReference type="ChEBI" id="CHEBI:29105"/>
        <label>2</label>
    </ligand>
</feature>
<evidence type="ECO:0000313" key="9">
    <source>
        <dbReference type="Proteomes" id="UP000191663"/>
    </source>
</evidence>
<evidence type="ECO:0000256" key="4">
    <source>
        <dbReference type="ARBA" id="ARBA00022801"/>
    </source>
</evidence>
<feature type="binding site" evidence="6">
    <location>
        <position position="158"/>
    </location>
    <ligand>
        <name>Zn(2+)</name>
        <dbReference type="ChEBI" id="CHEBI:29105"/>
        <label>2</label>
    </ligand>
</feature>
<keyword evidence="6" id="KW-0862">Zinc</keyword>
<dbReference type="Gene3D" id="3.20.20.140">
    <property type="entry name" value="Metal-dependent hydrolases"/>
    <property type="match status" value="1"/>
</dbReference>
<accession>A0A1V4QF80</accession>
<gene>
    <name evidence="6" type="primary">pyrC</name>
    <name evidence="8" type="ORF">BXT86_04085</name>
</gene>
<feature type="binding site" evidence="6">
    <location>
        <position position="315"/>
    </location>
    <ligand>
        <name>substrate</name>
    </ligand>
</feature>
<feature type="binding site" evidence="6">
    <location>
        <position position="284"/>
    </location>
    <ligand>
        <name>substrate</name>
    </ligand>
</feature>
<proteinExistence type="inferred from homology"/>
<keyword evidence="3 6" id="KW-0479">Metal-binding</keyword>
<evidence type="ECO:0000259" key="7">
    <source>
        <dbReference type="Pfam" id="PF12890"/>
    </source>
</evidence>
<sequence length="435" mass="48345">MQEERLNRILIKGGRVVDPGSNRDGKFDILITNNKITRVGKKIVQKGARVFNARGLIITPGFIDLHCHLRDPGRPDEETIESGSRAGIAGGFTTLCCMPNTEPVIDNEGIVNYIIKEALRVRLCRIFPIATITKRREGEEITEFGELIRAGAKGFSDDGDTVADANVLRHALEYSKIFDVPIFEHPIDNNLAQDGVMNEGYYATKLGLKGAPAIAEDVIVARDLLLAKFTGARLHLCHISSKGAVQLIRKAKQDGVRVTCETCPHYFYFNDQALETFDTNYKVNPPLRSEEDRQAIIEGLRDGTIDCIATDHAPHTQAEKELEFARAPSGMTGLETALSLVIMELINHQHFSWLEVIEKLTINPARILKEELGRLKPGLPADLAIIDPEKRWRYTEAKVKSLSRNSPLLNKELKGKVVGLIINGEIKFLPGDKVV</sequence>
<dbReference type="CDD" id="cd01317">
    <property type="entry name" value="DHOase_IIa"/>
    <property type="match status" value="1"/>
</dbReference>
<reference evidence="9" key="1">
    <citation type="submission" date="2017-01" db="EMBL/GenBank/DDBJ databases">
        <title>Novel pathways for hydrocarbon cycling and metabolic interdependencies in hydrothermal sediment communities.</title>
        <authorList>
            <person name="Dombrowski N."/>
            <person name="Seitz K."/>
            <person name="Teske A."/>
            <person name="Baker B."/>
        </authorList>
    </citation>
    <scope>NUCLEOTIDE SEQUENCE [LARGE SCALE GENOMIC DNA]</scope>
</reference>
<dbReference type="Gene3D" id="2.30.40.10">
    <property type="entry name" value="Urease, subunit C, domain 1"/>
    <property type="match status" value="1"/>
</dbReference>
<keyword evidence="5 6" id="KW-0665">Pyrimidine biosynthesis</keyword>
<dbReference type="SUPFAM" id="SSF51556">
    <property type="entry name" value="Metallo-dependent hydrolases"/>
    <property type="match status" value="1"/>
</dbReference>
<evidence type="ECO:0000256" key="3">
    <source>
        <dbReference type="ARBA" id="ARBA00022723"/>
    </source>
</evidence>
<dbReference type="NCBIfam" id="TIGR00857">
    <property type="entry name" value="pyrC_multi"/>
    <property type="match status" value="1"/>
</dbReference>
<dbReference type="InterPro" id="IPR004722">
    <property type="entry name" value="DHOase"/>
</dbReference>
<dbReference type="EC" id="3.5.2.3" evidence="6"/>
<comment type="caution">
    <text evidence="8">The sequence shown here is derived from an EMBL/GenBank/DDBJ whole genome shotgun (WGS) entry which is preliminary data.</text>
</comment>
<keyword evidence="4 6" id="KW-0378">Hydrolase</keyword>
<dbReference type="GO" id="GO:0008270">
    <property type="term" value="F:zinc ion binding"/>
    <property type="evidence" value="ECO:0007669"/>
    <property type="project" value="UniProtKB-UniRule"/>
</dbReference>
<comment type="caution">
    <text evidence="6">Lacks conserved residue(s) required for the propagation of feature annotation.</text>
</comment>
<dbReference type="InterPro" id="IPR032466">
    <property type="entry name" value="Metal_Hydrolase"/>
</dbReference>
<dbReference type="GO" id="GO:0005737">
    <property type="term" value="C:cytoplasm"/>
    <property type="evidence" value="ECO:0007669"/>
    <property type="project" value="TreeGrafter"/>
</dbReference>
<comment type="function">
    <text evidence="1 6">Catalyzes the reversible cyclization of carbamoyl aspartate to dihydroorotate.</text>
</comment>
<organism evidence="8 9">
    <name type="scientific">candidate division WOR-3 bacterium 4484_100</name>
    <dbReference type="NCBI Taxonomy" id="1936077"/>
    <lineage>
        <taxon>Bacteria</taxon>
        <taxon>Bacteria division WOR-3</taxon>
    </lineage>
</organism>
<evidence type="ECO:0000256" key="5">
    <source>
        <dbReference type="ARBA" id="ARBA00022975"/>
    </source>
</evidence>
<dbReference type="Proteomes" id="UP000191663">
    <property type="component" value="Unassembled WGS sequence"/>
</dbReference>
<dbReference type="SUPFAM" id="SSF51338">
    <property type="entry name" value="Composite domain of metallo-dependent hydrolases"/>
    <property type="match status" value="1"/>
</dbReference>
<feature type="binding site" evidence="6">
    <location>
        <position position="238"/>
    </location>
    <ligand>
        <name>Zn(2+)</name>
        <dbReference type="ChEBI" id="CHEBI:29105"/>
        <label>2</label>
    </ligand>
</feature>